<sequence>MDNNEIDKMISDAKNFQIEKFKVFVEDNNFKEIYKYCFSVFSVNTKKRKFTYTVTVNFDIELNENFYWEETTNGKKLIKVNEKTGAKEIVISYSYKGELIYKSYSDFSKNDCVLSDYEIDTDDLKYILKNKSLVINENWISEFKFKENNI</sequence>
<dbReference type="EMBL" id="JAUHGV010000050">
    <property type="protein sequence ID" value="MDN4015081.1"/>
    <property type="molecule type" value="Genomic_DNA"/>
</dbReference>
<comment type="caution">
    <text evidence="1">The sequence shown here is derived from an EMBL/GenBank/DDBJ whole genome shotgun (WGS) entry which is preliminary data.</text>
</comment>
<evidence type="ECO:0000313" key="1">
    <source>
        <dbReference type="EMBL" id="MDN4015081.1"/>
    </source>
</evidence>
<evidence type="ECO:0000313" key="2">
    <source>
        <dbReference type="Proteomes" id="UP001225933"/>
    </source>
</evidence>
<accession>A0AAJ1VMP4</accession>
<protein>
    <submittedName>
        <fullName evidence="1">Uncharacterized protein</fullName>
    </submittedName>
</protein>
<proteinExistence type="predicted"/>
<name>A0AAJ1VMP4_9FLAO</name>
<dbReference type="RefSeq" id="WP_214590331.1">
    <property type="nucleotide sequence ID" value="NZ_JAUHGV010000050.1"/>
</dbReference>
<dbReference type="AlphaFoldDB" id="A0AAJ1VMP4"/>
<gene>
    <name evidence="1" type="ORF">QX233_21760</name>
</gene>
<reference evidence="1" key="1">
    <citation type="submission" date="2023-06" db="EMBL/GenBank/DDBJ databases">
        <title>Two Chryseobacterium gambrini strains from China.</title>
        <authorList>
            <person name="Zeng J."/>
            <person name="Wu Y."/>
        </authorList>
    </citation>
    <scope>NUCLEOTIDE SEQUENCE</scope>
    <source>
        <strain evidence="1">SQ219</strain>
    </source>
</reference>
<dbReference type="Proteomes" id="UP001225933">
    <property type="component" value="Unassembled WGS sequence"/>
</dbReference>
<organism evidence="1 2">
    <name type="scientific">Chryseobacterium gambrini</name>
    <dbReference type="NCBI Taxonomy" id="373672"/>
    <lineage>
        <taxon>Bacteria</taxon>
        <taxon>Pseudomonadati</taxon>
        <taxon>Bacteroidota</taxon>
        <taxon>Flavobacteriia</taxon>
        <taxon>Flavobacteriales</taxon>
        <taxon>Weeksellaceae</taxon>
        <taxon>Chryseobacterium group</taxon>
        <taxon>Chryseobacterium</taxon>
    </lineage>
</organism>